<keyword evidence="8" id="KW-1185">Reference proteome</keyword>
<feature type="domain" description="OmpA-like" evidence="6">
    <location>
        <begin position="97"/>
        <end position="214"/>
    </location>
</feature>
<dbReference type="Pfam" id="PF13488">
    <property type="entry name" value="Gly-zipper_Omp"/>
    <property type="match status" value="1"/>
</dbReference>
<dbReference type="InterPro" id="IPR006665">
    <property type="entry name" value="OmpA-like"/>
</dbReference>
<dbReference type="RefSeq" id="WP_375556975.1">
    <property type="nucleotide sequence ID" value="NZ_JBBVGT010000002.1"/>
</dbReference>
<dbReference type="PANTHER" id="PTHR30329">
    <property type="entry name" value="STATOR ELEMENT OF FLAGELLAR MOTOR COMPLEX"/>
    <property type="match status" value="1"/>
</dbReference>
<dbReference type="PANTHER" id="PTHR30329:SF21">
    <property type="entry name" value="LIPOPROTEIN YIAD-RELATED"/>
    <property type="match status" value="1"/>
</dbReference>
<evidence type="ECO:0000256" key="2">
    <source>
        <dbReference type="ARBA" id="ARBA00023136"/>
    </source>
</evidence>
<evidence type="ECO:0000259" key="6">
    <source>
        <dbReference type="PROSITE" id="PS51123"/>
    </source>
</evidence>
<dbReference type="InterPro" id="IPR039567">
    <property type="entry name" value="Gly-zipper"/>
</dbReference>
<feature type="chain" id="PRO_5045336359" evidence="5">
    <location>
        <begin position="23"/>
        <end position="226"/>
    </location>
</feature>
<dbReference type="PRINTS" id="PR01021">
    <property type="entry name" value="OMPADOMAIN"/>
</dbReference>
<dbReference type="CDD" id="cd07185">
    <property type="entry name" value="OmpA_C-like"/>
    <property type="match status" value="1"/>
</dbReference>
<evidence type="ECO:0000256" key="4">
    <source>
        <dbReference type="PROSITE-ProRule" id="PRU00473"/>
    </source>
</evidence>
<evidence type="ECO:0000256" key="5">
    <source>
        <dbReference type="SAM" id="SignalP"/>
    </source>
</evidence>
<dbReference type="InterPro" id="IPR036737">
    <property type="entry name" value="OmpA-like_sf"/>
</dbReference>
<dbReference type="Proteomes" id="UP001580928">
    <property type="component" value="Unassembled WGS sequence"/>
</dbReference>
<evidence type="ECO:0000256" key="1">
    <source>
        <dbReference type="ARBA" id="ARBA00004442"/>
    </source>
</evidence>
<protein>
    <submittedName>
        <fullName evidence="7">OmpA family protein</fullName>
    </submittedName>
</protein>
<dbReference type="InterPro" id="IPR050330">
    <property type="entry name" value="Bact_OuterMem_StrucFunc"/>
</dbReference>
<dbReference type="InterPro" id="IPR006664">
    <property type="entry name" value="OMP_bac"/>
</dbReference>
<evidence type="ECO:0000313" key="8">
    <source>
        <dbReference type="Proteomes" id="UP001580928"/>
    </source>
</evidence>
<dbReference type="PROSITE" id="PS51257">
    <property type="entry name" value="PROKAR_LIPOPROTEIN"/>
    <property type="match status" value="1"/>
</dbReference>
<accession>A0ABV5CD15</accession>
<reference evidence="7 8" key="1">
    <citation type="submission" date="2024-04" db="EMBL/GenBank/DDBJ databases">
        <title>Albibacterium profundi sp. nov., isolated from sediment of the Challenger Deep of Mariana Trench.</title>
        <authorList>
            <person name="Wang Y."/>
        </authorList>
    </citation>
    <scope>NUCLEOTIDE SEQUENCE [LARGE SCALE GENOMIC DNA]</scope>
    <source>
        <strain evidence="7 8">RHL897</strain>
    </source>
</reference>
<dbReference type="PROSITE" id="PS51123">
    <property type="entry name" value="OMPA_2"/>
    <property type="match status" value="1"/>
</dbReference>
<comment type="caution">
    <text evidence="7">The sequence shown here is derived from an EMBL/GenBank/DDBJ whole genome shotgun (WGS) entry which is preliminary data.</text>
</comment>
<feature type="signal peptide" evidence="5">
    <location>
        <begin position="1"/>
        <end position="22"/>
    </location>
</feature>
<comment type="subcellular location">
    <subcellularLocation>
        <location evidence="1">Cell outer membrane</location>
    </subcellularLocation>
</comment>
<dbReference type="EMBL" id="JBBVGT010000002">
    <property type="protein sequence ID" value="MFB5945434.1"/>
    <property type="molecule type" value="Genomic_DNA"/>
</dbReference>
<organism evidence="7 8">
    <name type="scientific">Albibacterium profundi</name>
    <dbReference type="NCBI Taxonomy" id="3134906"/>
    <lineage>
        <taxon>Bacteria</taxon>
        <taxon>Pseudomonadati</taxon>
        <taxon>Bacteroidota</taxon>
        <taxon>Sphingobacteriia</taxon>
        <taxon>Sphingobacteriales</taxon>
        <taxon>Sphingobacteriaceae</taxon>
        <taxon>Albibacterium</taxon>
    </lineage>
</organism>
<dbReference type="Gene3D" id="3.30.1330.60">
    <property type="entry name" value="OmpA-like domain"/>
    <property type="match status" value="1"/>
</dbReference>
<evidence type="ECO:0000313" key="7">
    <source>
        <dbReference type="EMBL" id="MFB5945434.1"/>
    </source>
</evidence>
<evidence type="ECO:0000256" key="3">
    <source>
        <dbReference type="ARBA" id="ARBA00023237"/>
    </source>
</evidence>
<keyword evidence="3" id="KW-0998">Cell outer membrane</keyword>
<name>A0ABV5CD15_9SPHI</name>
<dbReference type="SUPFAM" id="SSF103088">
    <property type="entry name" value="OmpA-like"/>
    <property type="match status" value="1"/>
</dbReference>
<keyword evidence="2 4" id="KW-0472">Membrane</keyword>
<keyword evidence="5" id="KW-0732">Signal</keyword>
<gene>
    <name evidence="7" type="ORF">WKR92_06290</name>
</gene>
<proteinExistence type="predicted"/>
<dbReference type="PRINTS" id="PR01023">
    <property type="entry name" value="NAFLGMOTY"/>
</dbReference>
<sequence length="226" mass="23034">MNISKKISVFGIALATATMVFSSCSSLTNTQKGVGIGAGAGAGIGAIIGNKAGNTAAGAVIGGAIGGVAGGLIGKKMDKQAAEIENTVEGAEVIKAGEGIIVKFDSGILFDFDKSDLKPVAKENIRKLVQSLNDNPDTDILVIGHTDNVGRASYNQGLSERRAASVKSYATAQGLSGSRIQTKGMGADEPIASNETDAGRAENRRVEIVIVANDQMKAEAKAEAAQ</sequence>
<dbReference type="Pfam" id="PF00691">
    <property type="entry name" value="OmpA"/>
    <property type="match status" value="1"/>
</dbReference>